<reference evidence="2" key="1">
    <citation type="journal article" date="2022" name="Mol. Ecol. Resour.">
        <title>The genomes of chicory, endive, great burdock and yacon provide insights into Asteraceae palaeo-polyploidization history and plant inulin production.</title>
        <authorList>
            <person name="Fan W."/>
            <person name="Wang S."/>
            <person name="Wang H."/>
            <person name="Wang A."/>
            <person name="Jiang F."/>
            <person name="Liu H."/>
            <person name="Zhao H."/>
            <person name="Xu D."/>
            <person name="Zhang Y."/>
        </authorList>
    </citation>
    <scope>NUCLEOTIDE SEQUENCE [LARGE SCALE GENOMIC DNA]</scope>
    <source>
        <strain evidence="2">cv. Punajuju</strain>
    </source>
</reference>
<evidence type="ECO:0000313" key="2">
    <source>
        <dbReference type="Proteomes" id="UP001055811"/>
    </source>
</evidence>
<dbReference type="EMBL" id="CM042010">
    <property type="protein sequence ID" value="KAI3781375.1"/>
    <property type="molecule type" value="Genomic_DNA"/>
</dbReference>
<accession>A0ACB9GE76</accession>
<proteinExistence type="predicted"/>
<organism evidence="1 2">
    <name type="scientific">Cichorium intybus</name>
    <name type="common">Chicory</name>
    <dbReference type="NCBI Taxonomy" id="13427"/>
    <lineage>
        <taxon>Eukaryota</taxon>
        <taxon>Viridiplantae</taxon>
        <taxon>Streptophyta</taxon>
        <taxon>Embryophyta</taxon>
        <taxon>Tracheophyta</taxon>
        <taxon>Spermatophyta</taxon>
        <taxon>Magnoliopsida</taxon>
        <taxon>eudicotyledons</taxon>
        <taxon>Gunneridae</taxon>
        <taxon>Pentapetalae</taxon>
        <taxon>asterids</taxon>
        <taxon>campanulids</taxon>
        <taxon>Asterales</taxon>
        <taxon>Asteraceae</taxon>
        <taxon>Cichorioideae</taxon>
        <taxon>Cichorieae</taxon>
        <taxon>Cichoriinae</taxon>
        <taxon>Cichorium</taxon>
    </lineage>
</organism>
<keyword evidence="2" id="KW-1185">Reference proteome</keyword>
<protein>
    <submittedName>
        <fullName evidence="1">Uncharacterized protein</fullName>
    </submittedName>
</protein>
<evidence type="ECO:0000313" key="1">
    <source>
        <dbReference type="EMBL" id="KAI3781375.1"/>
    </source>
</evidence>
<reference evidence="1 2" key="2">
    <citation type="journal article" date="2022" name="Mol. Ecol. Resour.">
        <title>The genomes of chicory, endive, great burdock and yacon provide insights into Asteraceae paleo-polyploidization history and plant inulin production.</title>
        <authorList>
            <person name="Fan W."/>
            <person name="Wang S."/>
            <person name="Wang H."/>
            <person name="Wang A."/>
            <person name="Jiang F."/>
            <person name="Liu H."/>
            <person name="Zhao H."/>
            <person name="Xu D."/>
            <person name="Zhang Y."/>
        </authorList>
    </citation>
    <scope>NUCLEOTIDE SEQUENCE [LARGE SCALE GENOMIC DNA]</scope>
    <source>
        <strain evidence="2">cv. Punajuju</strain>
        <tissue evidence="1">Leaves</tissue>
    </source>
</reference>
<gene>
    <name evidence="1" type="ORF">L2E82_11388</name>
</gene>
<dbReference type="Proteomes" id="UP001055811">
    <property type="component" value="Linkage Group LG02"/>
</dbReference>
<comment type="caution">
    <text evidence="1">The sequence shown here is derived from an EMBL/GenBank/DDBJ whole genome shotgun (WGS) entry which is preliminary data.</text>
</comment>
<sequence length="210" mass="23590">MNQKYLKKLSTTRVLKKDNDDNHGVHVFNCLTMFPCLHLHKLELATSLLEKAKSKGVSLLLPSDVVIADKFDAYANSKYMLKGVVFVKLPVVPANSIPDGWMGLDSGPDSIKSFSESLDTTQTVNGPMGVFEFEKLAVGTEVTLHLRMELTVLPLLFDLIYKEAIKNKDEDNRCSEQISYFIMSEVGEVSPFVSQMRYNFALFEFVLILG</sequence>
<name>A0ACB9GE76_CICIN</name>